<evidence type="ECO:0000256" key="9">
    <source>
        <dbReference type="ARBA" id="ARBA00022763"/>
    </source>
</evidence>
<comment type="similarity">
    <text evidence="3">Belongs to the CENP-X/MHF2 family.</text>
</comment>
<dbReference type="GO" id="GO:0003677">
    <property type="term" value="F:DNA binding"/>
    <property type="evidence" value="ECO:0007669"/>
    <property type="project" value="UniProtKB-KW"/>
</dbReference>
<dbReference type="OrthoDB" id="448893at2759"/>
<feature type="compositionally biased region" description="Acidic residues" evidence="20">
    <location>
        <begin position="162"/>
        <end position="173"/>
    </location>
</feature>
<dbReference type="PANTHER" id="PTHR45918:SF1">
    <property type="entry name" value="ALPHA-1,3_1,6-MANNOSYLTRANSFERASE ALG2"/>
    <property type="match status" value="1"/>
</dbReference>
<dbReference type="FunFam" id="3.40.50.2000:FF:000137">
    <property type="entry name" value="alpha-1,3/1,6-mannosyltransferase ALG2"/>
    <property type="match status" value="1"/>
</dbReference>
<keyword evidence="8" id="KW-0812">Transmembrane</keyword>
<evidence type="ECO:0000256" key="2">
    <source>
        <dbReference type="ARBA" id="ARBA00004922"/>
    </source>
</evidence>
<dbReference type="SUPFAM" id="SSF53756">
    <property type="entry name" value="UDP-Glycosyltransferase/glycogen phosphorylase"/>
    <property type="match status" value="1"/>
</dbReference>
<comment type="catalytic activity">
    <reaction evidence="19">
        <text>an alpha-D-Man-(1-&gt;3)-beta-D-Man-(1-&gt;4)-beta-D-GlcNAc-(1-&gt;4)-alpha-D-GlcNAc-diphospho-di-trans,poly-cis-dolichol + GDP-alpha-D-mannose = an alpha-D-Man-(1-&gt;3)-[alpha-D-Man-(1-&gt;6)]-beta-D-Man-(1-&gt;4)-beta-D-GlcNAc-(1-&gt;4)-alpha-D-GlcNAc-diphospho-di-trans,poly-cis-dolichol + GDP + H(+)</text>
        <dbReference type="Rhea" id="RHEA:29519"/>
        <dbReference type="Rhea" id="RHEA-COMP:19513"/>
        <dbReference type="Rhea" id="RHEA-COMP:19515"/>
        <dbReference type="ChEBI" id="CHEBI:15378"/>
        <dbReference type="ChEBI" id="CHEBI:57527"/>
        <dbReference type="ChEBI" id="CHEBI:58189"/>
        <dbReference type="ChEBI" id="CHEBI:132510"/>
        <dbReference type="ChEBI" id="CHEBI:132511"/>
        <dbReference type="EC" id="2.4.1.257"/>
    </reaction>
    <physiologicalReaction direction="left-to-right" evidence="19">
        <dbReference type="Rhea" id="RHEA:29520"/>
    </physiologicalReaction>
</comment>
<evidence type="ECO:0000256" key="17">
    <source>
        <dbReference type="ARBA" id="ARBA00032874"/>
    </source>
</evidence>
<evidence type="ECO:0000256" key="8">
    <source>
        <dbReference type="ARBA" id="ARBA00022692"/>
    </source>
</evidence>
<dbReference type="PANTHER" id="PTHR45918">
    <property type="entry name" value="ALPHA-1,3/1,6-MANNOSYLTRANSFERASE ALG2"/>
    <property type="match status" value="1"/>
</dbReference>
<dbReference type="Pfam" id="PF09415">
    <property type="entry name" value="CENP-X"/>
    <property type="match status" value="1"/>
</dbReference>
<sequence>MMNIYDDESLKQEVIYLHSLWHQGPPTRKPIPSPNFNLIHDPIQRPRPNYIPPSDLQLLSRYGAVTPQIISRNPNNPQNLYNNNKRPRPDSGREWPVNDVPQPPSTGSGWPEYRPCKKTRPISAEEKEKLAANMLQRDIHRTCREFFGRKSGEEDSSVAGGDESEIDEGDEDQSLEKEESSSSKEFQFLSRVFEENVKLKEYYEKNTGNGEFWCLVCGGIGEKSCRKFKSCLALIQHSLTIHKTDLKIQHRALAQVVCNVLGWDVNNPVVSSQKDSQTVVEGASEPPSDSKIPQEKQQVMSVEEHAKAAVLQMQQNASEALKDIFVKDGTGAADGTEENGDENLSEELELISKVFSENVELKSYYEKNYEGGAFICLVCCAATDKKMLKRLKHCYGVVQHCTKVPKMKIRAHKVFAQFVCELLGWDFELLPRRVMKGVASLAISNANENNENTSSMVEEHMCEDKAGNPQDNNEAEACVGGAERLIVDAAVELASHGHKVHIFTSHHDKSRCFEETLSGIFQVTVYGSFLPRHIFYRLHAVCAYLRCLFVALCVLLGWSSFDVVLADQVSVVVPLLKLKRSSKVVFYCHFPDLLLAKHTTTLRRMYRKPIDFIEEQTTGMADMILVNSNFTASTFANTFKRLNAQGSRPAVLYPAVNIDQFIEPHTYKLNFLSINRFERKKNIDLAVSAFAILCKHKQNLSDVTLTVAGKCGYDERLKENVEYLEELRSLAEKEGVSDRVNFITSCSTAERNELLSSCLCVLYTPTDEHFGIVPLEAMAAYKPVIACNSGGPVETVKNGVTGYLCEPTPEDFSSAMARFIENPELANRMGAEARNHVVESFSVKTFGQKLNQYLVDVELYSRITHLDREDWLNLVLFPPILHRSSLSPPHCISLPSLYQHLKEASLDAENVMDANNTFDSDLIHAIFKHIWARRFRERERSDAIDATEAEVALGTTKKNRLASANANALKLSCELLKSFVSEAVQRAAIIAEAEGMDKIEATHLERILPQLLLDF</sequence>
<evidence type="ECO:0000313" key="24">
    <source>
        <dbReference type="Proteomes" id="UP000434276"/>
    </source>
</evidence>
<evidence type="ECO:0000256" key="15">
    <source>
        <dbReference type="ARBA" id="ARBA00032047"/>
    </source>
</evidence>
<organism evidence="23 24">
    <name type="scientific">Arabidopsis thaliana</name>
    <name type="common">Mouse-ear cress</name>
    <dbReference type="NCBI Taxonomy" id="3702"/>
    <lineage>
        <taxon>Eukaryota</taxon>
        <taxon>Viridiplantae</taxon>
        <taxon>Streptophyta</taxon>
        <taxon>Embryophyta</taxon>
        <taxon>Tracheophyta</taxon>
        <taxon>Spermatophyta</taxon>
        <taxon>Magnoliopsida</taxon>
        <taxon>eudicotyledons</taxon>
        <taxon>Gunneridae</taxon>
        <taxon>Pentapetalae</taxon>
        <taxon>rosids</taxon>
        <taxon>malvids</taxon>
        <taxon>Brassicales</taxon>
        <taxon>Brassicaceae</taxon>
        <taxon>Camelineae</taxon>
        <taxon>Arabidopsis</taxon>
    </lineage>
</organism>
<dbReference type="CDD" id="cd22921">
    <property type="entry name" value="HFD_CENP-X"/>
    <property type="match status" value="1"/>
</dbReference>
<keyword evidence="14" id="KW-0234">DNA repair</keyword>
<evidence type="ECO:0000256" key="5">
    <source>
        <dbReference type="ARBA" id="ARBA00012649"/>
    </source>
</evidence>
<evidence type="ECO:0000256" key="7">
    <source>
        <dbReference type="ARBA" id="ARBA00022679"/>
    </source>
</evidence>
<evidence type="ECO:0000256" key="13">
    <source>
        <dbReference type="ARBA" id="ARBA00023136"/>
    </source>
</evidence>
<dbReference type="Proteomes" id="UP000434276">
    <property type="component" value="Unassembled WGS sequence"/>
</dbReference>
<dbReference type="AlphaFoldDB" id="A0A5S9WVJ7"/>
<evidence type="ECO:0000256" key="12">
    <source>
        <dbReference type="ARBA" id="ARBA00023125"/>
    </source>
</evidence>
<dbReference type="EC" id="2.4.1.257" evidence="4"/>
<gene>
    <name evidence="23" type="ORF">C24_LOCUS6810</name>
</gene>
<feature type="domain" description="Glycosyl transferase family 1" evidence="21">
    <location>
        <begin position="669"/>
        <end position="835"/>
    </location>
</feature>
<keyword evidence="13" id="KW-0472">Membrane</keyword>
<evidence type="ECO:0000256" key="14">
    <source>
        <dbReference type="ARBA" id="ARBA00023204"/>
    </source>
</evidence>
<dbReference type="EC" id="2.4.1.132" evidence="5"/>
<keyword evidence="10" id="KW-0256">Endoplasmic reticulum</keyword>
<proteinExistence type="inferred from homology"/>
<name>A0A5S9WVJ7_ARATH</name>
<evidence type="ECO:0000256" key="6">
    <source>
        <dbReference type="ARBA" id="ARBA00022676"/>
    </source>
</evidence>
<reference evidence="23 24" key="1">
    <citation type="submission" date="2019-12" db="EMBL/GenBank/DDBJ databases">
        <authorList>
            <person name="Jiao W.-B."/>
            <person name="Schneeberger K."/>
        </authorList>
    </citation>
    <scope>NUCLEOTIDE SEQUENCE [LARGE SCALE GENOMIC DNA]</scope>
    <source>
        <strain evidence="24">cv. C24</strain>
    </source>
</reference>
<evidence type="ECO:0000256" key="18">
    <source>
        <dbReference type="ARBA" id="ARBA00045103"/>
    </source>
</evidence>
<feature type="domain" description="Glycosyltransferase subfamily 4-like N-terminal" evidence="22">
    <location>
        <begin position="479"/>
        <end position="659"/>
    </location>
</feature>
<evidence type="ECO:0000256" key="3">
    <source>
        <dbReference type="ARBA" id="ARBA00009359"/>
    </source>
</evidence>
<dbReference type="GO" id="GO:0102704">
    <property type="term" value="F:GDP-Man:Man(2)GlcNAc(2)-PP-Dol alpha-1,6-mannosyltransferase activity"/>
    <property type="evidence" value="ECO:0007669"/>
    <property type="project" value="UniProtKB-EC"/>
</dbReference>
<dbReference type="GO" id="GO:0005789">
    <property type="term" value="C:endoplasmic reticulum membrane"/>
    <property type="evidence" value="ECO:0007669"/>
    <property type="project" value="UniProtKB-SubCell"/>
</dbReference>
<dbReference type="Pfam" id="PF13439">
    <property type="entry name" value="Glyco_transf_4"/>
    <property type="match status" value="1"/>
</dbReference>
<keyword evidence="11" id="KW-1133">Transmembrane helix</keyword>
<feature type="compositionally biased region" description="Low complexity" evidence="20">
    <location>
        <begin position="73"/>
        <end position="84"/>
    </location>
</feature>
<dbReference type="GO" id="GO:0006281">
    <property type="term" value="P:DNA repair"/>
    <property type="evidence" value="ECO:0007669"/>
    <property type="project" value="UniProtKB-KW"/>
</dbReference>
<dbReference type="InterPro" id="IPR027054">
    <property type="entry name" value="ALG2"/>
</dbReference>
<dbReference type="Pfam" id="PF00534">
    <property type="entry name" value="Glycos_transf_1"/>
    <property type="match status" value="1"/>
</dbReference>
<feature type="region of interest" description="Disordered" evidence="20">
    <location>
        <begin position="275"/>
        <end position="296"/>
    </location>
</feature>
<evidence type="ECO:0000256" key="19">
    <source>
        <dbReference type="ARBA" id="ARBA00045104"/>
    </source>
</evidence>
<dbReference type="UniPathway" id="UPA00378"/>
<accession>A0A5S9WVJ7</accession>
<dbReference type="GO" id="GO:0004378">
    <property type="term" value="F:GDP-Man:Man(1)GlcNAc(2)-PP-Dol alpha-1,3-mannosyltransferase activity"/>
    <property type="evidence" value="ECO:0007669"/>
    <property type="project" value="UniProtKB-EC"/>
</dbReference>
<dbReference type="CDD" id="cd03805">
    <property type="entry name" value="GT4_ALG2-like"/>
    <property type="match status" value="1"/>
</dbReference>
<protein>
    <recommendedName>
        <fullName evidence="15">GDP-Man:Man(1)GlcNAc(2)-PP-Dol alpha-1,3-mannosyltransferase</fullName>
        <ecNumber evidence="5">2.4.1.132</ecNumber>
        <ecNumber evidence="4">2.4.1.257</ecNumber>
    </recommendedName>
    <alternativeName>
        <fullName evidence="17">GDP-Man:Man(1)GlcNAc(2)-PP-dolichol mannosyltransferase</fullName>
    </alternativeName>
    <alternativeName>
        <fullName evidence="16">GDP-Man:Man(2)GlcNAc(2)-PP-Dol alpha-1,6-mannosyltransferase</fullName>
    </alternativeName>
</protein>
<feature type="region of interest" description="Disordered" evidence="20">
    <location>
        <begin position="150"/>
        <end position="182"/>
    </location>
</feature>
<comment type="pathway">
    <text evidence="2">Protein modification; protein glycosylation.</text>
</comment>
<keyword evidence="12" id="KW-0238">DNA-binding</keyword>
<dbReference type="InterPro" id="IPR028098">
    <property type="entry name" value="Glyco_trans_4-like_N"/>
</dbReference>
<feature type="region of interest" description="Disordered" evidence="20">
    <location>
        <begin position="69"/>
        <end position="116"/>
    </location>
</feature>
<keyword evidence="7" id="KW-0808">Transferase</keyword>
<dbReference type="InterPro" id="IPR001296">
    <property type="entry name" value="Glyco_trans_1"/>
</dbReference>
<evidence type="ECO:0000313" key="23">
    <source>
        <dbReference type="EMBL" id="CAA0341750.1"/>
    </source>
</evidence>
<dbReference type="InterPro" id="IPR018552">
    <property type="entry name" value="CENP-X"/>
</dbReference>
<evidence type="ECO:0000256" key="4">
    <source>
        <dbReference type="ARBA" id="ARBA00011969"/>
    </source>
</evidence>
<dbReference type="Gene3D" id="3.40.50.2000">
    <property type="entry name" value="Glycogen Phosphorylase B"/>
    <property type="match status" value="2"/>
</dbReference>
<evidence type="ECO:0000256" key="16">
    <source>
        <dbReference type="ARBA" id="ARBA00032333"/>
    </source>
</evidence>
<dbReference type="EMBL" id="CACSHJ010000087">
    <property type="protein sequence ID" value="CAA0341750.1"/>
    <property type="molecule type" value="Genomic_DNA"/>
</dbReference>
<keyword evidence="6" id="KW-0328">Glycosyltransferase</keyword>
<dbReference type="GO" id="GO:0051382">
    <property type="term" value="P:kinetochore assembly"/>
    <property type="evidence" value="ECO:0007669"/>
    <property type="project" value="InterPro"/>
</dbReference>
<evidence type="ECO:0000256" key="11">
    <source>
        <dbReference type="ARBA" id="ARBA00022989"/>
    </source>
</evidence>
<evidence type="ECO:0000256" key="1">
    <source>
        <dbReference type="ARBA" id="ARBA00004586"/>
    </source>
</evidence>
<comment type="catalytic activity">
    <reaction evidence="18">
        <text>a beta-D-Man-(1-&gt;4)-beta-D-GlcNAc-(1-&gt;4)-alpha-D-GlcNAc-diphospho-di-trans,poly-cis-dolichol + GDP-alpha-D-mannose = an alpha-D-Man-(1-&gt;3)-beta-D-Man-(1-&gt;4)-beta-D-GlcNAc-(1-&gt;4)-alpha-D-GlcNAc-diphospho-di-trans,poly-cis-dolichol + GDP + H(+)</text>
        <dbReference type="Rhea" id="RHEA:29515"/>
        <dbReference type="Rhea" id="RHEA-COMP:19511"/>
        <dbReference type="Rhea" id="RHEA-COMP:19513"/>
        <dbReference type="ChEBI" id="CHEBI:15378"/>
        <dbReference type="ChEBI" id="CHEBI:57527"/>
        <dbReference type="ChEBI" id="CHEBI:58189"/>
        <dbReference type="ChEBI" id="CHEBI:58472"/>
        <dbReference type="ChEBI" id="CHEBI:132510"/>
        <dbReference type="EC" id="2.4.1.132"/>
    </reaction>
    <physiologicalReaction direction="left-to-right" evidence="18">
        <dbReference type="Rhea" id="RHEA:29516"/>
    </physiologicalReaction>
</comment>
<evidence type="ECO:0000256" key="10">
    <source>
        <dbReference type="ARBA" id="ARBA00022824"/>
    </source>
</evidence>
<keyword evidence="9" id="KW-0227">DNA damage</keyword>
<evidence type="ECO:0000259" key="21">
    <source>
        <dbReference type="Pfam" id="PF00534"/>
    </source>
</evidence>
<dbReference type="Gene3D" id="6.10.130.30">
    <property type="match status" value="1"/>
</dbReference>
<comment type="subcellular location">
    <subcellularLocation>
        <location evidence="1">Endoplasmic reticulum membrane</location>
    </subcellularLocation>
</comment>
<evidence type="ECO:0000259" key="22">
    <source>
        <dbReference type="Pfam" id="PF13439"/>
    </source>
</evidence>
<dbReference type="ExpressionAtlas" id="A0A5S9WVJ7">
    <property type="expression patterns" value="baseline and differential"/>
</dbReference>
<evidence type="ECO:0000256" key="20">
    <source>
        <dbReference type="SAM" id="MobiDB-lite"/>
    </source>
</evidence>